<evidence type="ECO:0000313" key="3">
    <source>
        <dbReference type="Proteomes" id="UP000050761"/>
    </source>
</evidence>
<dbReference type="SUPFAM" id="SSF56741">
    <property type="entry name" value="Eukaryotic DNA topoisomerase I, N-terminal DNA-binding fragment"/>
    <property type="match status" value="1"/>
</dbReference>
<gene>
    <name evidence="2" type="ORF">HPBE_LOCUS3973</name>
</gene>
<reference evidence="4" key="2">
    <citation type="submission" date="2019-09" db="UniProtKB">
        <authorList>
            <consortium name="WormBaseParasite"/>
        </authorList>
    </citation>
    <scope>IDENTIFICATION</scope>
</reference>
<accession>A0A3P7X4W6</accession>
<sequence>MMTPAERELITDLSKCDFRQMAVYFKEQTELRKAMSKEEKNKIKEAKEAEAKIYGVAIIDGHRQKVGNFRIEPPGEFSTVIPDFPICACVIAHIS</sequence>
<dbReference type="InterPro" id="IPR051062">
    <property type="entry name" value="Topoisomerase_IB"/>
</dbReference>
<evidence type="ECO:0000259" key="1">
    <source>
        <dbReference type="Pfam" id="PF02919"/>
    </source>
</evidence>
<organism evidence="3 4">
    <name type="scientific">Heligmosomoides polygyrus</name>
    <name type="common">Parasitic roundworm</name>
    <dbReference type="NCBI Taxonomy" id="6339"/>
    <lineage>
        <taxon>Eukaryota</taxon>
        <taxon>Metazoa</taxon>
        <taxon>Ecdysozoa</taxon>
        <taxon>Nematoda</taxon>
        <taxon>Chromadorea</taxon>
        <taxon>Rhabditida</taxon>
        <taxon>Rhabditina</taxon>
        <taxon>Rhabditomorpha</taxon>
        <taxon>Strongyloidea</taxon>
        <taxon>Heligmosomidae</taxon>
        <taxon>Heligmosomoides</taxon>
    </lineage>
</organism>
<dbReference type="GO" id="GO:0005730">
    <property type="term" value="C:nucleolus"/>
    <property type="evidence" value="ECO:0007669"/>
    <property type="project" value="TreeGrafter"/>
</dbReference>
<evidence type="ECO:0000313" key="4">
    <source>
        <dbReference type="WBParaSite" id="HPBE_0000397101-mRNA-1"/>
    </source>
</evidence>
<dbReference type="PANTHER" id="PTHR10290:SF3">
    <property type="entry name" value="DNA TOPOISOMERASE 1"/>
    <property type="match status" value="1"/>
</dbReference>
<dbReference type="EMBL" id="UZAH01021915">
    <property type="protein sequence ID" value="VDO54454.1"/>
    <property type="molecule type" value="Genomic_DNA"/>
</dbReference>
<dbReference type="GO" id="GO:0006265">
    <property type="term" value="P:DNA topological change"/>
    <property type="evidence" value="ECO:0007669"/>
    <property type="project" value="InterPro"/>
</dbReference>
<feature type="domain" description="DNA topoisomerase I DNA binding eukaryotic-type" evidence="1">
    <location>
        <begin position="6"/>
        <end position="78"/>
    </location>
</feature>
<accession>A0A183FCS9</accession>
<dbReference type="Pfam" id="PF02919">
    <property type="entry name" value="Topoisom_I_N"/>
    <property type="match status" value="1"/>
</dbReference>
<dbReference type="Gene3D" id="1.10.10.41">
    <property type="entry name" value="Yeast DNA topoisomerase - domain 1"/>
    <property type="match status" value="1"/>
</dbReference>
<dbReference type="GO" id="GO:0005694">
    <property type="term" value="C:chromosome"/>
    <property type="evidence" value="ECO:0007669"/>
    <property type="project" value="InterPro"/>
</dbReference>
<dbReference type="Proteomes" id="UP000050761">
    <property type="component" value="Unassembled WGS sequence"/>
</dbReference>
<evidence type="ECO:0000313" key="2">
    <source>
        <dbReference type="EMBL" id="VDO54454.1"/>
    </source>
</evidence>
<dbReference type="Gene3D" id="2.170.11.10">
    <property type="entry name" value="DNA Topoisomerase I, domain 2"/>
    <property type="match status" value="1"/>
</dbReference>
<dbReference type="AlphaFoldDB" id="A0A183FCS9"/>
<protein>
    <submittedName>
        <fullName evidence="4">Topoisom_I_N domain-containing protein</fullName>
    </submittedName>
</protein>
<proteinExistence type="predicted"/>
<dbReference type="PANTHER" id="PTHR10290">
    <property type="entry name" value="DNA TOPOISOMERASE I"/>
    <property type="match status" value="1"/>
</dbReference>
<dbReference type="GO" id="GO:0006260">
    <property type="term" value="P:DNA replication"/>
    <property type="evidence" value="ECO:0007669"/>
    <property type="project" value="TreeGrafter"/>
</dbReference>
<dbReference type="GO" id="GO:0003677">
    <property type="term" value="F:DNA binding"/>
    <property type="evidence" value="ECO:0007669"/>
    <property type="project" value="InterPro"/>
</dbReference>
<reference evidence="2 3" key="1">
    <citation type="submission" date="2018-11" db="EMBL/GenBank/DDBJ databases">
        <authorList>
            <consortium name="Pathogen Informatics"/>
        </authorList>
    </citation>
    <scope>NUCLEOTIDE SEQUENCE [LARGE SCALE GENOMIC DNA]</scope>
</reference>
<name>A0A183FCS9_HELPZ</name>
<dbReference type="GO" id="GO:0007059">
    <property type="term" value="P:chromosome segregation"/>
    <property type="evidence" value="ECO:0007669"/>
    <property type="project" value="TreeGrafter"/>
</dbReference>
<keyword evidence="3" id="KW-1185">Reference proteome</keyword>
<dbReference type="InterPro" id="IPR036202">
    <property type="entry name" value="TopoI_DNA-bd_euk_N_sf"/>
</dbReference>
<dbReference type="InterPro" id="IPR008336">
    <property type="entry name" value="TopoI_DNA-bd_euk"/>
</dbReference>
<dbReference type="WBParaSite" id="HPBE_0000397101-mRNA-1">
    <property type="protein sequence ID" value="HPBE_0000397101-mRNA-1"/>
    <property type="gene ID" value="HPBE_0000397101"/>
</dbReference>
<dbReference type="InterPro" id="IPR013030">
    <property type="entry name" value="DNA_topo_DNA_db_N_dom2"/>
</dbReference>
<dbReference type="GO" id="GO:0003917">
    <property type="term" value="F:DNA topoisomerase type I (single strand cut, ATP-independent) activity"/>
    <property type="evidence" value="ECO:0007669"/>
    <property type="project" value="InterPro"/>
</dbReference>
<dbReference type="InterPro" id="IPR013034">
    <property type="entry name" value="DNA_topo_DNA_db_N_dom1"/>
</dbReference>
<dbReference type="OrthoDB" id="47179at2759"/>